<dbReference type="AlphaFoldDB" id="F8PGZ3"/>
<organism evidence="2">
    <name type="scientific">Serpula lacrymans var. lacrymans (strain S7.3)</name>
    <name type="common">Dry rot fungus</name>
    <dbReference type="NCBI Taxonomy" id="936435"/>
    <lineage>
        <taxon>Eukaryota</taxon>
        <taxon>Fungi</taxon>
        <taxon>Dikarya</taxon>
        <taxon>Basidiomycota</taxon>
        <taxon>Agaricomycotina</taxon>
        <taxon>Agaricomycetes</taxon>
        <taxon>Agaricomycetidae</taxon>
        <taxon>Boletales</taxon>
        <taxon>Coniophorineae</taxon>
        <taxon>Serpulaceae</taxon>
        <taxon>Serpula</taxon>
    </lineage>
</organism>
<dbReference type="EMBL" id="GL945474">
    <property type="protein sequence ID" value="EGO04430.1"/>
    <property type="molecule type" value="Genomic_DNA"/>
</dbReference>
<reference evidence="2" key="1">
    <citation type="journal article" date="2011" name="Science">
        <title>The plant cell wall-decomposing machinery underlies the functional diversity of forest fungi.</title>
        <authorList>
            <person name="Eastwood D.C."/>
            <person name="Floudas D."/>
            <person name="Binder M."/>
            <person name="Majcherczyk A."/>
            <person name="Schneider P."/>
            <person name="Aerts A."/>
            <person name="Asiegbu F.O."/>
            <person name="Baker S.E."/>
            <person name="Barry K."/>
            <person name="Bendiksby M."/>
            <person name="Blumentritt M."/>
            <person name="Coutinho P.M."/>
            <person name="Cullen D."/>
            <person name="de Vries R.P."/>
            <person name="Gathman A."/>
            <person name="Goodell B."/>
            <person name="Henrissat B."/>
            <person name="Ihrmark K."/>
            <person name="Kauserud H."/>
            <person name="Kohler A."/>
            <person name="LaButti K."/>
            <person name="Lapidus A."/>
            <person name="Lavin J.L."/>
            <person name="Lee Y.-H."/>
            <person name="Lindquist E."/>
            <person name="Lilly W."/>
            <person name="Lucas S."/>
            <person name="Morin E."/>
            <person name="Murat C."/>
            <person name="Oguiza J.A."/>
            <person name="Park J."/>
            <person name="Pisabarro A.G."/>
            <person name="Riley R."/>
            <person name="Rosling A."/>
            <person name="Salamov A."/>
            <person name="Schmidt O."/>
            <person name="Schmutz J."/>
            <person name="Skrede I."/>
            <person name="Stenlid J."/>
            <person name="Wiebenga A."/>
            <person name="Xie X."/>
            <person name="Kuees U."/>
            <person name="Hibbett D.S."/>
            <person name="Hoffmeister D."/>
            <person name="Hoegberg N."/>
            <person name="Martin F."/>
            <person name="Grigoriev I.V."/>
            <person name="Watkinson S.C."/>
        </authorList>
    </citation>
    <scope>NUCLEOTIDE SEQUENCE [LARGE SCALE GENOMIC DNA]</scope>
    <source>
        <strain evidence="2">strain S7.3</strain>
    </source>
</reference>
<name>F8PGZ3_SERL3</name>
<gene>
    <name evidence="1" type="ORF">SERLA73DRAFT_148943</name>
</gene>
<sequence>MSIPALTHTCDCCFSTTALDAFDPMKQLSAESNYRNTHAPNIYNTMVHAKSTEINTDLPAGERKHLQELQNIVSKTCDPSTLSKEECDNLCGRLLNHCETNSLGSRANNLAAARDVLVTANRIGKELDNLAARTAITQWTSGRILSGETRTNLLCYLNNGLVHEIRPSMNKKNLLTAANSASGFVGAACIIGWPQDMPFVNPSTIGTVLEICKLHDAWKTGSCHWVKLT</sequence>
<evidence type="ECO:0000313" key="2">
    <source>
        <dbReference type="Proteomes" id="UP000008063"/>
    </source>
</evidence>
<proteinExistence type="predicted"/>
<keyword evidence="2" id="KW-1185">Reference proteome</keyword>
<dbReference type="Proteomes" id="UP000008063">
    <property type="component" value="Unassembled WGS sequence"/>
</dbReference>
<dbReference type="InParanoid" id="F8PGZ3"/>
<dbReference type="HOGENOM" id="CLU_1240776_0_0_1"/>
<accession>F8PGZ3</accession>
<protein>
    <submittedName>
        <fullName evidence="1">Uncharacterized protein</fullName>
    </submittedName>
</protein>
<dbReference type="STRING" id="936435.F8PGZ3"/>
<evidence type="ECO:0000313" key="1">
    <source>
        <dbReference type="EMBL" id="EGO04430.1"/>
    </source>
</evidence>
<dbReference type="OrthoDB" id="3253416at2759"/>